<dbReference type="InterPro" id="IPR026642">
    <property type="entry name" value="Glcci1/FAM117"/>
</dbReference>
<dbReference type="SMR" id="A0A2J8MGA4"/>
<proteinExistence type="predicted"/>
<dbReference type="Proteomes" id="UP000236370">
    <property type="component" value="Unassembled WGS sequence"/>
</dbReference>
<dbReference type="PANTHER" id="PTHR14972">
    <property type="entry name" value="AGAP011572-PA"/>
    <property type="match status" value="1"/>
</dbReference>
<gene>
    <name evidence="2" type="ORF">CK820_G0021070</name>
</gene>
<organism evidence="2 3">
    <name type="scientific">Pan troglodytes</name>
    <name type="common">Chimpanzee</name>
    <dbReference type="NCBI Taxonomy" id="9598"/>
    <lineage>
        <taxon>Eukaryota</taxon>
        <taxon>Metazoa</taxon>
        <taxon>Chordata</taxon>
        <taxon>Craniata</taxon>
        <taxon>Vertebrata</taxon>
        <taxon>Euteleostomi</taxon>
        <taxon>Mammalia</taxon>
        <taxon>Eutheria</taxon>
        <taxon>Euarchontoglires</taxon>
        <taxon>Primates</taxon>
        <taxon>Haplorrhini</taxon>
        <taxon>Catarrhini</taxon>
        <taxon>Hominidae</taxon>
        <taxon>Pan</taxon>
    </lineage>
</organism>
<comment type="caution">
    <text evidence="2">The sequence shown here is derived from an EMBL/GenBank/DDBJ whole genome shotgun (WGS) entry which is preliminary data.</text>
</comment>
<name>A0A2J8MGA4_PANTR</name>
<protein>
    <submittedName>
        <fullName evidence="2">FAM117A isoform 12</fullName>
    </submittedName>
</protein>
<sequence>ASPPSFPSGSPVLRLSPCLHRSLEGLNQELEEVFVKEQGEEELLRSPGHRRSLPS</sequence>
<reference evidence="2 3" key="1">
    <citation type="submission" date="2017-12" db="EMBL/GenBank/DDBJ databases">
        <title>High-resolution comparative analysis of great ape genomes.</title>
        <authorList>
            <person name="Pollen A."/>
            <person name="Hastie A."/>
            <person name="Hormozdiari F."/>
            <person name="Dougherty M."/>
            <person name="Liu R."/>
            <person name="Chaisson M."/>
            <person name="Hoppe E."/>
            <person name="Hill C."/>
            <person name="Pang A."/>
            <person name="Hillier L."/>
            <person name="Baker C."/>
            <person name="Armstrong J."/>
            <person name="Shendure J."/>
            <person name="Paten B."/>
            <person name="Wilson R."/>
            <person name="Chao H."/>
            <person name="Schneider V."/>
            <person name="Ventura M."/>
            <person name="Kronenberg Z."/>
            <person name="Murali S."/>
            <person name="Gordon D."/>
            <person name="Cantsilieris S."/>
            <person name="Munson K."/>
            <person name="Nelson B."/>
            <person name="Raja A."/>
            <person name="Underwood J."/>
            <person name="Diekhans M."/>
            <person name="Fiddes I."/>
            <person name="Haussler D."/>
            <person name="Eichler E."/>
        </authorList>
    </citation>
    <scope>NUCLEOTIDE SEQUENCE [LARGE SCALE GENOMIC DNA]</scope>
    <source>
        <strain evidence="2">Yerkes chimp pedigree #C0471</strain>
    </source>
</reference>
<dbReference type="EMBL" id="NBAG03000258">
    <property type="protein sequence ID" value="PNI58548.1"/>
    <property type="molecule type" value="Genomic_DNA"/>
</dbReference>
<dbReference type="Pfam" id="PF15388">
    <property type="entry name" value="FAM117"/>
    <property type="match status" value="1"/>
</dbReference>
<keyword evidence="1" id="KW-0597">Phosphoprotein</keyword>
<evidence type="ECO:0000313" key="3">
    <source>
        <dbReference type="Proteomes" id="UP000236370"/>
    </source>
</evidence>
<dbReference type="PANTHER" id="PTHR14972:SF7">
    <property type="entry name" value="PROTEIN FAM117A"/>
    <property type="match status" value="1"/>
</dbReference>
<evidence type="ECO:0000313" key="2">
    <source>
        <dbReference type="EMBL" id="PNI58548.1"/>
    </source>
</evidence>
<evidence type="ECO:0000256" key="1">
    <source>
        <dbReference type="ARBA" id="ARBA00022553"/>
    </source>
</evidence>
<feature type="non-terminal residue" evidence="2">
    <location>
        <position position="1"/>
    </location>
</feature>
<dbReference type="AlphaFoldDB" id="A0A2J8MGA4"/>
<accession>A0A2J8MGA4</accession>